<accession>A0A0N4XXS6</accession>
<dbReference type="WBParaSite" id="NBR_0000782001-mRNA-1">
    <property type="protein sequence ID" value="NBR_0000782001-mRNA-1"/>
    <property type="gene ID" value="NBR_0000782001"/>
</dbReference>
<feature type="region of interest" description="Disordered" evidence="1">
    <location>
        <begin position="47"/>
        <end position="83"/>
    </location>
</feature>
<organism evidence="4">
    <name type="scientific">Nippostrongylus brasiliensis</name>
    <name type="common">Rat hookworm</name>
    <dbReference type="NCBI Taxonomy" id="27835"/>
    <lineage>
        <taxon>Eukaryota</taxon>
        <taxon>Metazoa</taxon>
        <taxon>Ecdysozoa</taxon>
        <taxon>Nematoda</taxon>
        <taxon>Chromadorea</taxon>
        <taxon>Rhabditida</taxon>
        <taxon>Rhabditina</taxon>
        <taxon>Rhabditomorpha</taxon>
        <taxon>Strongyloidea</taxon>
        <taxon>Heligmosomidae</taxon>
        <taxon>Nippostrongylus</taxon>
    </lineage>
</organism>
<reference evidence="4" key="1">
    <citation type="submission" date="2017-02" db="UniProtKB">
        <authorList>
            <consortium name="WormBaseParasite"/>
        </authorList>
    </citation>
    <scope>IDENTIFICATION</scope>
</reference>
<sequence length="83" mass="9341">MSKKMAAMVVQLSPYVTPLDIQEFTATYWVSTEDLRVECDPNLDPEVEQMESGMSELSQTTSTSSQADRNIERNVPITRSARV</sequence>
<dbReference type="AlphaFoldDB" id="A0A0N4XXS6"/>
<gene>
    <name evidence="2" type="ORF">NBR_LOCUS7821</name>
</gene>
<proteinExistence type="predicted"/>
<protein>
    <submittedName>
        <fullName evidence="2 4">Uncharacterized protein</fullName>
    </submittedName>
</protein>
<evidence type="ECO:0000313" key="3">
    <source>
        <dbReference type="Proteomes" id="UP000271162"/>
    </source>
</evidence>
<name>A0A0N4XXS6_NIPBR</name>
<evidence type="ECO:0000313" key="4">
    <source>
        <dbReference type="WBParaSite" id="NBR_0000782001-mRNA-1"/>
    </source>
</evidence>
<evidence type="ECO:0000256" key="1">
    <source>
        <dbReference type="SAM" id="MobiDB-lite"/>
    </source>
</evidence>
<keyword evidence="3" id="KW-1185">Reference proteome</keyword>
<evidence type="ECO:0000313" key="2">
    <source>
        <dbReference type="EMBL" id="VDL71410.1"/>
    </source>
</evidence>
<dbReference type="Proteomes" id="UP000271162">
    <property type="component" value="Unassembled WGS sequence"/>
</dbReference>
<dbReference type="EMBL" id="UYSL01019930">
    <property type="protein sequence ID" value="VDL71410.1"/>
    <property type="molecule type" value="Genomic_DNA"/>
</dbReference>
<reference evidence="2 3" key="2">
    <citation type="submission" date="2018-11" db="EMBL/GenBank/DDBJ databases">
        <authorList>
            <consortium name="Pathogen Informatics"/>
        </authorList>
    </citation>
    <scope>NUCLEOTIDE SEQUENCE [LARGE SCALE GENOMIC DNA]</scope>
</reference>